<name>A0A975SMK8_9RHOO</name>
<evidence type="ECO:0000256" key="2">
    <source>
        <dbReference type="ARBA" id="ARBA00023136"/>
    </source>
</evidence>
<feature type="compositionally biased region" description="Basic and acidic residues" evidence="3">
    <location>
        <begin position="102"/>
        <end position="115"/>
    </location>
</feature>
<dbReference type="InterPro" id="IPR008816">
    <property type="entry name" value="Gly_zipper_2TM_dom"/>
</dbReference>
<evidence type="ECO:0000259" key="4">
    <source>
        <dbReference type="Pfam" id="PF05433"/>
    </source>
</evidence>
<comment type="subcellular location">
    <subcellularLocation>
        <location evidence="1">Membrane</location>
    </subcellularLocation>
</comment>
<dbReference type="Proteomes" id="UP000683428">
    <property type="component" value="Chromosome"/>
</dbReference>
<evidence type="ECO:0000256" key="3">
    <source>
        <dbReference type="SAM" id="MobiDB-lite"/>
    </source>
</evidence>
<dbReference type="PANTHER" id="PTHR35603:SF2">
    <property type="entry name" value="OUTER MEMBRANE LIPOPROTEIN"/>
    <property type="match status" value="1"/>
</dbReference>
<dbReference type="InterPro" id="IPR051407">
    <property type="entry name" value="Bact_OM_lipoprot/Surf_antigen"/>
</dbReference>
<feature type="compositionally biased region" description="Low complexity" evidence="3">
    <location>
        <begin position="79"/>
        <end position="98"/>
    </location>
</feature>
<feature type="domain" description="Glycine zipper 2TM" evidence="4">
    <location>
        <begin position="175"/>
        <end position="216"/>
    </location>
</feature>
<reference evidence="5" key="1">
    <citation type="submission" date="2020-11" db="EMBL/GenBank/DDBJ databases">
        <title>Azospira inquinata sp. nov.</title>
        <authorList>
            <person name="Moe W.M."/>
            <person name="Mikes M.C."/>
        </authorList>
    </citation>
    <scope>NUCLEOTIDE SEQUENCE</scope>
    <source>
        <strain evidence="5">Azo-3</strain>
    </source>
</reference>
<feature type="region of interest" description="Disordered" evidence="3">
    <location>
        <begin position="54"/>
        <end position="139"/>
    </location>
</feature>
<dbReference type="KEGG" id="aiq:Azoinq_13645"/>
<evidence type="ECO:0000256" key="1">
    <source>
        <dbReference type="ARBA" id="ARBA00004370"/>
    </source>
</evidence>
<evidence type="ECO:0000313" key="6">
    <source>
        <dbReference type="Proteomes" id="UP000683428"/>
    </source>
</evidence>
<dbReference type="Pfam" id="PF05433">
    <property type="entry name" value="Rick_17kDa_Anti"/>
    <property type="match status" value="1"/>
</dbReference>
<organism evidence="5 6">
    <name type="scientific">Azospira inquinata</name>
    <dbReference type="NCBI Taxonomy" id="2785627"/>
    <lineage>
        <taxon>Bacteria</taxon>
        <taxon>Pseudomonadati</taxon>
        <taxon>Pseudomonadota</taxon>
        <taxon>Betaproteobacteria</taxon>
        <taxon>Rhodocyclales</taxon>
        <taxon>Rhodocyclaceae</taxon>
        <taxon>Azospira</taxon>
    </lineage>
</organism>
<evidence type="ECO:0000313" key="5">
    <source>
        <dbReference type="EMBL" id="QWT48851.1"/>
    </source>
</evidence>
<dbReference type="GO" id="GO:0019867">
    <property type="term" value="C:outer membrane"/>
    <property type="evidence" value="ECO:0007669"/>
    <property type="project" value="InterPro"/>
</dbReference>
<keyword evidence="6" id="KW-1185">Reference proteome</keyword>
<gene>
    <name evidence="5" type="ORF">Azoinq_13645</name>
</gene>
<dbReference type="RefSeq" id="WP_216128354.1">
    <property type="nucleotide sequence ID" value="NZ_CP064782.1"/>
</dbReference>
<sequence>MDSSATTSLLVKIAAVSVTAVSLAGVGVLTGVLPTPGGQAPAVSTPVPVAAPAASTAASTSPQAATQTAPQPPLPPLPSAATPAAAAASAAPTPRPVAQAPVHRETAAHKPHTQETAKSSHSNRRDANTPPPATEPGRIAQIPDSATAAKPAPCNECGVVDNIEAVTKPGQGSGLGAVAGGVLGGILGHQVGNGSGRDLATLAGAVGGAFAGNQVERNHRSTQEYRITVRFQDGSSRSFSQSSQPGWRIGDRVKVVDGSLQPY</sequence>
<accession>A0A975SMK8</accession>
<dbReference type="AlphaFoldDB" id="A0A975SMK8"/>
<feature type="compositionally biased region" description="Low complexity" evidence="3">
    <location>
        <begin position="54"/>
        <end position="69"/>
    </location>
</feature>
<keyword evidence="2" id="KW-0472">Membrane</keyword>
<dbReference type="EMBL" id="CP064782">
    <property type="protein sequence ID" value="QWT48851.1"/>
    <property type="molecule type" value="Genomic_DNA"/>
</dbReference>
<proteinExistence type="predicted"/>
<protein>
    <submittedName>
        <fullName evidence="5">Glycine zipper 2TM domain-containing protein</fullName>
    </submittedName>
</protein>
<dbReference type="PANTHER" id="PTHR35603">
    <property type="match status" value="1"/>
</dbReference>